<proteinExistence type="predicted"/>
<comment type="caution">
    <text evidence="2">The sequence shown here is derived from an EMBL/GenBank/DDBJ whole genome shotgun (WGS) entry which is preliminary data.</text>
</comment>
<keyword evidence="1" id="KW-0472">Membrane</keyword>
<organism evidence="2">
    <name type="scientific">invertebrate metagenome</name>
    <dbReference type="NCBI Taxonomy" id="1711999"/>
    <lineage>
        <taxon>unclassified sequences</taxon>
        <taxon>metagenomes</taxon>
        <taxon>organismal metagenomes</taxon>
    </lineage>
</organism>
<evidence type="ECO:0000313" key="2">
    <source>
        <dbReference type="EMBL" id="PJE77410.1"/>
    </source>
</evidence>
<reference evidence="2" key="1">
    <citation type="journal article" date="2017" name="Appl. Environ. Microbiol.">
        <title>Molecular characterization of an Endozoicomonas-like organism causing infection in king scallop Pecten maximus L.</title>
        <authorList>
            <person name="Cano I."/>
            <person name="van Aerle R."/>
            <person name="Ross S."/>
            <person name="Verner-Jeffreys D.W."/>
            <person name="Paley R.K."/>
            <person name="Rimmer G."/>
            <person name="Ryder D."/>
            <person name="Hooper P."/>
            <person name="Stone D."/>
            <person name="Feist S.W."/>
        </authorList>
    </citation>
    <scope>NUCLEOTIDE SEQUENCE</scope>
</reference>
<dbReference type="AlphaFoldDB" id="A0A2H9T2G2"/>
<protein>
    <submittedName>
        <fullName evidence="2">Uncharacterized protein</fullName>
    </submittedName>
</protein>
<feature type="transmembrane region" description="Helical" evidence="1">
    <location>
        <begin position="21"/>
        <end position="38"/>
    </location>
</feature>
<gene>
    <name evidence="2" type="ORF">CI610_03667</name>
</gene>
<name>A0A2H9T2G2_9ZZZZ</name>
<evidence type="ECO:0000256" key="1">
    <source>
        <dbReference type="SAM" id="Phobius"/>
    </source>
</evidence>
<keyword evidence="1" id="KW-1133">Transmembrane helix</keyword>
<accession>A0A2H9T2G2</accession>
<keyword evidence="1" id="KW-0812">Transmembrane</keyword>
<sequence length="59" mass="6936">MSKFLPESFQWDMQQEQLYNCYIIISIVSIEIFSVSSYKCIICARAITQLKRDKTAQQP</sequence>
<dbReference type="EMBL" id="NSIT01000641">
    <property type="protein sequence ID" value="PJE77410.1"/>
    <property type="molecule type" value="Genomic_DNA"/>
</dbReference>